<organism evidence="2 3">
    <name type="scientific">Coprinopsis marcescibilis</name>
    <name type="common">Agaric fungus</name>
    <name type="synonym">Psathyrella marcescibilis</name>
    <dbReference type="NCBI Taxonomy" id="230819"/>
    <lineage>
        <taxon>Eukaryota</taxon>
        <taxon>Fungi</taxon>
        <taxon>Dikarya</taxon>
        <taxon>Basidiomycota</taxon>
        <taxon>Agaricomycotina</taxon>
        <taxon>Agaricomycetes</taxon>
        <taxon>Agaricomycetidae</taxon>
        <taxon>Agaricales</taxon>
        <taxon>Agaricineae</taxon>
        <taxon>Psathyrellaceae</taxon>
        <taxon>Coprinopsis</taxon>
    </lineage>
</organism>
<proteinExistence type="predicted"/>
<evidence type="ECO:0000313" key="3">
    <source>
        <dbReference type="Proteomes" id="UP000307440"/>
    </source>
</evidence>
<gene>
    <name evidence="2" type="ORF">FA15DRAFT_675112</name>
</gene>
<sequence length="373" mass="42059">MSSRSTGKPSLVTGILPPFPLYQRDMSVRVENYAFQTPKTASRAEGGSSNMDDLWMTAKRYTKGESSKNKKGLTLLFTHCNGAFKEEWEIVIELLFRLNETAGEAFQIREAWTFDRQNHGDAAVLNSRVLGSRPGGVSLYEWSAALVAFVRSPHMEGHRMVVVGHSAGSTAWALTTKEFPKRQIPYVAIIAVESTIVNRAVFERDLEERMQHMDFVVNATQTRRDRWSSPQEAFKYFSKRLPWSVWDPRSIQLLVDYGLQSLPNHADGVTLKCPKEQEAISYPDKEPHFESDTQLGEISRSVPVHIIWGERIEFIPDYIRDSLSDPVDGRAIASVTEVEDAGHMVVQEKPDIFAKAMSDILLRITPSPASSKL</sequence>
<feature type="domain" description="AB hydrolase-1" evidence="1">
    <location>
        <begin position="75"/>
        <end position="356"/>
    </location>
</feature>
<dbReference type="OrthoDB" id="94039at2759"/>
<evidence type="ECO:0000259" key="1">
    <source>
        <dbReference type="Pfam" id="PF12697"/>
    </source>
</evidence>
<dbReference type="AlphaFoldDB" id="A0A5C3KFP7"/>
<dbReference type="Pfam" id="PF12697">
    <property type="entry name" value="Abhydrolase_6"/>
    <property type="match status" value="1"/>
</dbReference>
<dbReference type="Gene3D" id="3.40.50.1820">
    <property type="entry name" value="alpha/beta hydrolase"/>
    <property type="match status" value="1"/>
</dbReference>
<protein>
    <submittedName>
        <fullName evidence="2">Alpha/beta-hydrolase</fullName>
    </submittedName>
</protein>
<dbReference type="Proteomes" id="UP000307440">
    <property type="component" value="Unassembled WGS sequence"/>
</dbReference>
<dbReference type="InterPro" id="IPR000073">
    <property type="entry name" value="AB_hydrolase_1"/>
</dbReference>
<dbReference type="EMBL" id="ML210386">
    <property type="protein sequence ID" value="TFK18657.1"/>
    <property type="molecule type" value="Genomic_DNA"/>
</dbReference>
<dbReference type="STRING" id="230819.A0A5C3KFP7"/>
<accession>A0A5C3KFP7</accession>
<dbReference type="SUPFAM" id="SSF53474">
    <property type="entry name" value="alpha/beta-Hydrolases"/>
    <property type="match status" value="1"/>
</dbReference>
<keyword evidence="2" id="KW-0378">Hydrolase</keyword>
<reference evidence="2 3" key="1">
    <citation type="journal article" date="2019" name="Nat. Ecol. Evol.">
        <title>Megaphylogeny resolves global patterns of mushroom evolution.</title>
        <authorList>
            <person name="Varga T."/>
            <person name="Krizsan K."/>
            <person name="Foldi C."/>
            <person name="Dima B."/>
            <person name="Sanchez-Garcia M."/>
            <person name="Sanchez-Ramirez S."/>
            <person name="Szollosi G.J."/>
            <person name="Szarkandi J.G."/>
            <person name="Papp V."/>
            <person name="Albert L."/>
            <person name="Andreopoulos W."/>
            <person name="Angelini C."/>
            <person name="Antonin V."/>
            <person name="Barry K.W."/>
            <person name="Bougher N.L."/>
            <person name="Buchanan P."/>
            <person name="Buyck B."/>
            <person name="Bense V."/>
            <person name="Catcheside P."/>
            <person name="Chovatia M."/>
            <person name="Cooper J."/>
            <person name="Damon W."/>
            <person name="Desjardin D."/>
            <person name="Finy P."/>
            <person name="Geml J."/>
            <person name="Haridas S."/>
            <person name="Hughes K."/>
            <person name="Justo A."/>
            <person name="Karasinski D."/>
            <person name="Kautmanova I."/>
            <person name="Kiss B."/>
            <person name="Kocsube S."/>
            <person name="Kotiranta H."/>
            <person name="LaButti K.M."/>
            <person name="Lechner B.E."/>
            <person name="Liimatainen K."/>
            <person name="Lipzen A."/>
            <person name="Lukacs Z."/>
            <person name="Mihaltcheva S."/>
            <person name="Morgado L.N."/>
            <person name="Niskanen T."/>
            <person name="Noordeloos M.E."/>
            <person name="Ohm R.A."/>
            <person name="Ortiz-Santana B."/>
            <person name="Ovrebo C."/>
            <person name="Racz N."/>
            <person name="Riley R."/>
            <person name="Savchenko A."/>
            <person name="Shiryaev A."/>
            <person name="Soop K."/>
            <person name="Spirin V."/>
            <person name="Szebenyi C."/>
            <person name="Tomsovsky M."/>
            <person name="Tulloss R.E."/>
            <person name="Uehling J."/>
            <person name="Grigoriev I.V."/>
            <person name="Vagvolgyi C."/>
            <person name="Papp T."/>
            <person name="Martin F.M."/>
            <person name="Miettinen O."/>
            <person name="Hibbett D.S."/>
            <person name="Nagy L.G."/>
        </authorList>
    </citation>
    <scope>NUCLEOTIDE SEQUENCE [LARGE SCALE GENOMIC DNA]</scope>
    <source>
        <strain evidence="2 3">CBS 121175</strain>
    </source>
</reference>
<name>A0A5C3KFP7_COPMA</name>
<dbReference type="InterPro" id="IPR029058">
    <property type="entry name" value="AB_hydrolase_fold"/>
</dbReference>
<keyword evidence="3" id="KW-1185">Reference proteome</keyword>
<dbReference type="GO" id="GO:0016787">
    <property type="term" value="F:hydrolase activity"/>
    <property type="evidence" value="ECO:0007669"/>
    <property type="project" value="UniProtKB-KW"/>
</dbReference>
<evidence type="ECO:0000313" key="2">
    <source>
        <dbReference type="EMBL" id="TFK18657.1"/>
    </source>
</evidence>